<feature type="region of interest" description="Disordered" evidence="1">
    <location>
        <begin position="1"/>
        <end position="23"/>
    </location>
</feature>
<evidence type="ECO:0000256" key="1">
    <source>
        <dbReference type="SAM" id="MobiDB-lite"/>
    </source>
</evidence>
<dbReference type="InParanoid" id="A0A4R5CCK6"/>
<name>A0A4R5CCK6_9ACTN</name>
<accession>A0A4R5CCK6</accession>
<sequence length="136" mass="14477">MSAERAYAQVKKQRRPSLRSVPARSSRAPRAPFVVLVLLVLGFGLIGLLVLNTALQQGSFDLGELQSRTDELRDRQAQLAEDVAERSAPDALAERARRMGMVPAEAPPEFLRLPGSAADETVANGDGAADQPGGDG</sequence>
<dbReference type="Proteomes" id="UP000294739">
    <property type="component" value="Unassembled WGS sequence"/>
</dbReference>
<keyword evidence="3" id="KW-1185">Reference proteome</keyword>
<reference evidence="2 3" key="1">
    <citation type="submission" date="2019-03" db="EMBL/GenBank/DDBJ databases">
        <title>Draft genome sequences of novel Actinobacteria.</title>
        <authorList>
            <person name="Sahin N."/>
            <person name="Ay H."/>
            <person name="Saygin H."/>
        </authorList>
    </citation>
    <scope>NUCLEOTIDE SEQUENCE [LARGE SCALE GENOMIC DNA]</scope>
    <source>
        <strain evidence="2 3">5K138</strain>
    </source>
</reference>
<feature type="region of interest" description="Disordered" evidence="1">
    <location>
        <begin position="107"/>
        <end position="136"/>
    </location>
</feature>
<dbReference type="GO" id="GO:0051301">
    <property type="term" value="P:cell division"/>
    <property type="evidence" value="ECO:0007669"/>
    <property type="project" value="UniProtKB-KW"/>
</dbReference>
<keyword evidence="2" id="KW-0131">Cell cycle</keyword>
<proteinExistence type="predicted"/>
<comment type="caution">
    <text evidence="2">The sequence shown here is derived from an EMBL/GenBank/DDBJ whole genome shotgun (WGS) entry which is preliminary data.</text>
</comment>
<evidence type="ECO:0000313" key="3">
    <source>
        <dbReference type="Proteomes" id="UP000294739"/>
    </source>
</evidence>
<dbReference type="RefSeq" id="WP_131901373.1">
    <property type="nucleotide sequence ID" value="NZ_SMKZ01000073.1"/>
</dbReference>
<gene>
    <name evidence="2" type="ORF">E1269_29415</name>
</gene>
<evidence type="ECO:0000313" key="2">
    <source>
        <dbReference type="EMBL" id="TDD97731.1"/>
    </source>
</evidence>
<protein>
    <submittedName>
        <fullName evidence="2">Cell division protein FtsL</fullName>
    </submittedName>
</protein>
<feature type="compositionally biased region" description="Low complexity" evidence="1">
    <location>
        <begin position="123"/>
        <end position="136"/>
    </location>
</feature>
<dbReference type="OrthoDB" id="3873701at2"/>
<dbReference type="AlphaFoldDB" id="A0A4R5CCK6"/>
<keyword evidence="2" id="KW-0132">Cell division</keyword>
<organism evidence="2 3">
    <name type="scientific">Jiangella asiatica</name>
    <dbReference type="NCBI Taxonomy" id="2530372"/>
    <lineage>
        <taxon>Bacteria</taxon>
        <taxon>Bacillati</taxon>
        <taxon>Actinomycetota</taxon>
        <taxon>Actinomycetes</taxon>
        <taxon>Jiangellales</taxon>
        <taxon>Jiangellaceae</taxon>
        <taxon>Jiangella</taxon>
    </lineage>
</organism>
<dbReference type="EMBL" id="SMKZ01000073">
    <property type="protein sequence ID" value="TDD97731.1"/>
    <property type="molecule type" value="Genomic_DNA"/>
</dbReference>